<feature type="compositionally biased region" description="Basic and acidic residues" evidence="1">
    <location>
        <begin position="54"/>
        <end position="66"/>
    </location>
</feature>
<feature type="region of interest" description="Disordered" evidence="1">
    <location>
        <begin position="29"/>
        <end position="87"/>
    </location>
</feature>
<proteinExistence type="predicted"/>
<comment type="caution">
    <text evidence="2">The sequence shown here is derived from an EMBL/GenBank/DDBJ whole genome shotgun (WGS) entry which is preliminary data.</text>
</comment>
<reference evidence="2" key="1">
    <citation type="submission" date="2022-12" db="EMBL/GenBank/DDBJ databases">
        <authorList>
            <person name="Petersen C."/>
        </authorList>
    </citation>
    <scope>NUCLEOTIDE SEQUENCE</scope>
    <source>
        <strain evidence="2">IBT 17660</strain>
    </source>
</reference>
<evidence type="ECO:0000313" key="2">
    <source>
        <dbReference type="EMBL" id="KAJ5470691.1"/>
    </source>
</evidence>
<keyword evidence="3" id="KW-1185">Reference proteome</keyword>
<dbReference type="Proteomes" id="UP001147760">
    <property type="component" value="Unassembled WGS sequence"/>
</dbReference>
<evidence type="ECO:0000256" key="1">
    <source>
        <dbReference type="SAM" id="MobiDB-lite"/>
    </source>
</evidence>
<protein>
    <submittedName>
        <fullName evidence="2">Uncharacterized protein</fullName>
    </submittedName>
</protein>
<dbReference type="AlphaFoldDB" id="A0A9X0BKI1"/>
<evidence type="ECO:0000313" key="3">
    <source>
        <dbReference type="Proteomes" id="UP001147760"/>
    </source>
</evidence>
<reference evidence="2" key="2">
    <citation type="journal article" date="2023" name="IMA Fungus">
        <title>Comparative genomic study of the Penicillium genus elucidates a diverse pangenome and 15 lateral gene transfer events.</title>
        <authorList>
            <person name="Petersen C."/>
            <person name="Sorensen T."/>
            <person name="Nielsen M.R."/>
            <person name="Sondergaard T.E."/>
            <person name="Sorensen J.L."/>
            <person name="Fitzpatrick D.A."/>
            <person name="Frisvad J.C."/>
            <person name="Nielsen K.L."/>
        </authorList>
    </citation>
    <scope>NUCLEOTIDE SEQUENCE</scope>
    <source>
        <strain evidence="2">IBT 17660</strain>
    </source>
</reference>
<sequence length="135" mass="14821">MAAHHMWFQDRDAKEGAFGSLPEYRLAREAPPLQEARGKPRFTVPIVGDGAGDSVDRDYSQRDQGWRLRMHKRQPQQGLEKPRGDWTGAAPNGACVRVDGGRGCVAGILANRWPRTASLAAVSGSPFAVCYFKVV</sequence>
<name>A0A9X0BKI1_9EURO</name>
<organism evidence="2 3">
    <name type="scientific">Penicillium desertorum</name>
    <dbReference type="NCBI Taxonomy" id="1303715"/>
    <lineage>
        <taxon>Eukaryota</taxon>
        <taxon>Fungi</taxon>
        <taxon>Dikarya</taxon>
        <taxon>Ascomycota</taxon>
        <taxon>Pezizomycotina</taxon>
        <taxon>Eurotiomycetes</taxon>
        <taxon>Eurotiomycetidae</taxon>
        <taxon>Eurotiales</taxon>
        <taxon>Aspergillaceae</taxon>
        <taxon>Penicillium</taxon>
    </lineage>
</organism>
<gene>
    <name evidence="2" type="ORF">N7530_008048</name>
</gene>
<accession>A0A9X0BKI1</accession>
<dbReference type="EMBL" id="JAPWDO010000005">
    <property type="protein sequence ID" value="KAJ5470691.1"/>
    <property type="molecule type" value="Genomic_DNA"/>
</dbReference>